<name>A0A1T5BFH2_9FIRM</name>
<evidence type="ECO:0000256" key="3">
    <source>
        <dbReference type="ARBA" id="ARBA00022801"/>
    </source>
</evidence>
<dbReference type="CDD" id="cd01085">
    <property type="entry name" value="APP"/>
    <property type="match status" value="1"/>
</dbReference>
<sequence>MCQEIKMRIQKLRELMKERGIDAYIIPSADNHQSEYVGEYFKAREYMTGFTGSAGTAIVMMDEAGLWTDGRYFLQAENQLKDTGIELYRIGNPGVPSIEKFLIDKMPESGVLGFDGRLIAMKEGSNFEQKLAGKKVSIKYDEDLVDLIWENRPEISKEKVFYLEEKYSGESTTSKLKRVREYMNATSSNYHILTSLDDIAWLFNIRGNDVKYSPFILSYAIIGLEDSKLFIDESKLSDEIKSILAHDKIELRPYNEIYEAVKEFKDSDTILLDPNGMNYALYKNLSPVSTKAEATNPTVLFKAMKNKTELDNMRNAQIKDGVALTKLMYWIKNNYKNEEITELSASDKLEEFRKQQDGYLWQSFAPICAFKDHAAMMHYSATEESNVRLVDGHLFLIDTGGNYYEGSTDITRTMALGEVSSEIKTHFTAVVRGMINLSRAKFLYGCRGYNLDILARQPIWDLDLDYKCGTGHGIGYLLSIHEGPCGFRWYVAPHIDDSNVLEEGMVITNEPGIYIDGSHGIRIENELVIRKGTQNIQGQFMYMEAITFVPIDLDAIDVKLMNREEREYLNNYHKMVYEKISPFLTEEEKIWLKEYTREINPHH</sequence>
<dbReference type="Pfam" id="PF00557">
    <property type="entry name" value="Peptidase_M24"/>
    <property type="match status" value="1"/>
</dbReference>
<protein>
    <submittedName>
        <fullName evidence="7">Xaa-Pro aminopeptidase</fullName>
    </submittedName>
</protein>
<dbReference type="SUPFAM" id="SSF53092">
    <property type="entry name" value="Creatinase/prolidase N-terminal domain"/>
    <property type="match status" value="1"/>
</dbReference>
<gene>
    <name evidence="7" type="ORF">SAMN02745120_1591</name>
</gene>
<dbReference type="Proteomes" id="UP000243406">
    <property type="component" value="Unassembled WGS sequence"/>
</dbReference>
<dbReference type="EMBL" id="FUYN01000003">
    <property type="protein sequence ID" value="SKB46052.1"/>
    <property type="molecule type" value="Genomic_DNA"/>
</dbReference>
<dbReference type="Pfam" id="PF16188">
    <property type="entry name" value="Peptidase_M24_C"/>
    <property type="match status" value="1"/>
</dbReference>
<dbReference type="AlphaFoldDB" id="A0A1T5BFH2"/>
<keyword evidence="8" id="KW-1185">Reference proteome</keyword>
<dbReference type="InterPro" id="IPR000994">
    <property type="entry name" value="Pept_M24"/>
</dbReference>
<keyword evidence="2" id="KW-0479">Metal-binding</keyword>
<evidence type="ECO:0000313" key="7">
    <source>
        <dbReference type="EMBL" id="SKB46052.1"/>
    </source>
</evidence>
<dbReference type="Gene3D" id="3.90.230.10">
    <property type="entry name" value="Creatinase/methionine aminopeptidase superfamily"/>
    <property type="match status" value="1"/>
</dbReference>
<evidence type="ECO:0000313" key="8">
    <source>
        <dbReference type="Proteomes" id="UP000243406"/>
    </source>
</evidence>
<accession>A0A1T5BFH2</accession>
<evidence type="ECO:0000259" key="5">
    <source>
        <dbReference type="Pfam" id="PF01321"/>
    </source>
</evidence>
<dbReference type="FunFam" id="3.40.350.10:FF:000003">
    <property type="entry name" value="Xaa-pro aminopeptidase P"/>
    <property type="match status" value="1"/>
</dbReference>
<dbReference type="Pfam" id="PF01321">
    <property type="entry name" value="Creatinase_N"/>
    <property type="match status" value="1"/>
</dbReference>
<reference evidence="8" key="1">
    <citation type="submission" date="2017-02" db="EMBL/GenBank/DDBJ databases">
        <authorList>
            <person name="Varghese N."/>
            <person name="Submissions S."/>
        </authorList>
    </citation>
    <scope>NUCLEOTIDE SEQUENCE [LARGE SCALE GENOMIC DNA]</scope>
    <source>
        <strain evidence="8">ATCC 35199</strain>
    </source>
</reference>
<comment type="similarity">
    <text evidence="1">Belongs to the peptidase M24B family.</text>
</comment>
<dbReference type="InterPro" id="IPR050422">
    <property type="entry name" value="X-Pro_aminopeptidase_P"/>
</dbReference>
<dbReference type="InterPro" id="IPR033740">
    <property type="entry name" value="Pept_M24B"/>
</dbReference>
<dbReference type="InterPro" id="IPR029149">
    <property type="entry name" value="Creatin/AminoP/Spt16_N"/>
</dbReference>
<keyword evidence="7" id="KW-0031">Aminopeptidase</keyword>
<dbReference type="Gene3D" id="3.40.350.10">
    <property type="entry name" value="Creatinase/prolidase N-terminal domain"/>
    <property type="match status" value="2"/>
</dbReference>
<proteinExistence type="inferred from homology"/>
<dbReference type="PANTHER" id="PTHR43763:SF6">
    <property type="entry name" value="XAA-PRO AMINOPEPTIDASE 1"/>
    <property type="match status" value="1"/>
</dbReference>
<feature type="domain" description="Peptidase M24" evidence="4">
    <location>
        <begin position="312"/>
        <end position="530"/>
    </location>
</feature>
<dbReference type="Pfam" id="PF16189">
    <property type="entry name" value="Creatinase_N_2"/>
    <property type="match status" value="1"/>
</dbReference>
<dbReference type="InterPro" id="IPR036005">
    <property type="entry name" value="Creatinase/aminopeptidase-like"/>
</dbReference>
<evidence type="ECO:0000256" key="1">
    <source>
        <dbReference type="ARBA" id="ARBA00008766"/>
    </source>
</evidence>
<dbReference type="InterPro" id="IPR000587">
    <property type="entry name" value="Creatinase_N"/>
</dbReference>
<dbReference type="GO" id="GO:0046872">
    <property type="term" value="F:metal ion binding"/>
    <property type="evidence" value="ECO:0007669"/>
    <property type="project" value="UniProtKB-KW"/>
</dbReference>
<dbReference type="GO" id="GO:0005737">
    <property type="term" value="C:cytoplasm"/>
    <property type="evidence" value="ECO:0007669"/>
    <property type="project" value="UniProtKB-ARBA"/>
</dbReference>
<dbReference type="RefSeq" id="WP_079589451.1">
    <property type="nucleotide sequence ID" value="NZ_FUYN01000003.1"/>
</dbReference>
<feature type="domain" description="Peptidase M24 C-terminal" evidence="6">
    <location>
        <begin position="539"/>
        <end position="599"/>
    </location>
</feature>
<keyword evidence="7" id="KW-0645">Protease</keyword>
<organism evidence="7 8">
    <name type="scientific">Acetoanaerobium noterae</name>
    <dbReference type="NCBI Taxonomy" id="745369"/>
    <lineage>
        <taxon>Bacteria</taxon>
        <taxon>Bacillati</taxon>
        <taxon>Bacillota</taxon>
        <taxon>Clostridia</taxon>
        <taxon>Peptostreptococcales</taxon>
        <taxon>Filifactoraceae</taxon>
        <taxon>Acetoanaerobium</taxon>
    </lineage>
</organism>
<dbReference type="SUPFAM" id="SSF55920">
    <property type="entry name" value="Creatinase/aminopeptidase"/>
    <property type="match status" value="1"/>
</dbReference>
<keyword evidence="3" id="KW-0378">Hydrolase</keyword>
<evidence type="ECO:0000256" key="2">
    <source>
        <dbReference type="ARBA" id="ARBA00022723"/>
    </source>
</evidence>
<dbReference type="GO" id="GO:0070006">
    <property type="term" value="F:metalloaminopeptidase activity"/>
    <property type="evidence" value="ECO:0007669"/>
    <property type="project" value="InterPro"/>
</dbReference>
<evidence type="ECO:0000259" key="4">
    <source>
        <dbReference type="Pfam" id="PF00557"/>
    </source>
</evidence>
<feature type="domain" description="Creatinase N-terminal" evidence="5">
    <location>
        <begin position="8"/>
        <end position="135"/>
    </location>
</feature>
<dbReference type="OrthoDB" id="9806388at2"/>
<evidence type="ECO:0000259" key="6">
    <source>
        <dbReference type="Pfam" id="PF16188"/>
    </source>
</evidence>
<dbReference type="FunFam" id="3.90.230.10:FF:000009">
    <property type="entry name" value="xaa-Pro aminopeptidase 2"/>
    <property type="match status" value="1"/>
</dbReference>
<dbReference type="InterPro" id="IPR032416">
    <property type="entry name" value="Peptidase_M24_C"/>
</dbReference>
<dbReference type="PANTHER" id="PTHR43763">
    <property type="entry name" value="XAA-PRO AMINOPEPTIDASE 1"/>
    <property type="match status" value="1"/>
</dbReference>